<evidence type="ECO:0000256" key="1">
    <source>
        <dbReference type="SAM" id="MobiDB-lite"/>
    </source>
</evidence>
<accession>A0ABN1ZTX1</accession>
<proteinExistence type="predicted"/>
<name>A0ABN1ZTX1_9ACTN</name>
<comment type="caution">
    <text evidence="2">The sequence shown here is derived from an EMBL/GenBank/DDBJ whole genome shotgun (WGS) entry which is preliminary data.</text>
</comment>
<evidence type="ECO:0000313" key="3">
    <source>
        <dbReference type="Proteomes" id="UP001500842"/>
    </source>
</evidence>
<keyword evidence="3" id="KW-1185">Reference proteome</keyword>
<dbReference type="Proteomes" id="UP001500842">
    <property type="component" value="Unassembled WGS sequence"/>
</dbReference>
<evidence type="ECO:0000313" key="2">
    <source>
        <dbReference type="EMBL" id="GAA1504577.1"/>
    </source>
</evidence>
<organism evidence="2 3">
    <name type="scientific">Nocardioides humi</name>
    <dbReference type="NCBI Taxonomy" id="449461"/>
    <lineage>
        <taxon>Bacteria</taxon>
        <taxon>Bacillati</taxon>
        <taxon>Actinomycetota</taxon>
        <taxon>Actinomycetes</taxon>
        <taxon>Propionibacteriales</taxon>
        <taxon>Nocardioidaceae</taxon>
        <taxon>Nocardioides</taxon>
    </lineage>
</organism>
<evidence type="ECO:0008006" key="4">
    <source>
        <dbReference type="Google" id="ProtNLM"/>
    </source>
</evidence>
<protein>
    <recommendedName>
        <fullName evidence="4">YbaB/EbfC DNA-binding family protein</fullName>
    </recommendedName>
</protein>
<sequence length="175" mass="18781">METPIEMMYRAAKKDIPAEADHLTRLTNKLQASLATLNVEAAHAGDPAVLTSMLHVGGDMHAVLGRAVTTMDNCSVAIKITADDYVATDAQAKADFDAMSDELKNTPMPTPHETTELPNPEAPGYDVEVPPPYGPPGTTHHVDAEEDPTPPSEDQSDRGDGGENQPDVPDVDRNW</sequence>
<gene>
    <name evidence="2" type="ORF">GCM10009788_05000</name>
</gene>
<reference evidence="2 3" key="1">
    <citation type="journal article" date="2019" name="Int. J. Syst. Evol. Microbiol.">
        <title>The Global Catalogue of Microorganisms (GCM) 10K type strain sequencing project: providing services to taxonomists for standard genome sequencing and annotation.</title>
        <authorList>
            <consortium name="The Broad Institute Genomics Platform"/>
            <consortium name="The Broad Institute Genome Sequencing Center for Infectious Disease"/>
            <person name="Wu L."/>
            <person name="Ma J."/>
        </authorList>
    </citation>
    <scope>NUCLEOTIDE SEQUENCE [LARGE SCALE GENOMIC DNA]</scope>
    <source>
        <strain evidence="2 3">JCM 14942</strain>
    </source>
</reference>
<dbReference type="EMBL" id="BAAAOR010000004">
    <property type="protein sequence ID" value="GAA1504577.1"/>
    <property type="molecule type" value="Genomic_DNA"/>
</dbReference>
<dbReference type="RefSeq" id="WP_141005947.1">
    <property type="nucleotide sequence ID" value="NZ_BAAAOR010000004.1"/>
</dbReference>
<feature type="region of interest" description="Disordered" evidence="1">
    <location>
        <begin position="98"/>
        <end position="175"/>
    </location>
</feature>